<dbReference type="InterPro" id="IPR037278">
    <property type="entry name" value="ARFGAP/RecO"/>
</dbReference>
<dbReference type="GO" id="GO:0000139">
    <property type="term" value="C:Golgi membrane"/>
    <property type="evidence" value="ECO:0007669"/>
    <property type="project" value="GOC"/>
</dbReference>
<accession>A0A565CI17</accession>
<organism evidence="3 4">
    <name type="scientific">Arabis nemorensis</name>
    <dbReference type="NCBI Taxonomy" id="586526"/>
    <lineage>
        <taxon>Eukaryota</taxon>
        <taxon>Viridiplantae</taxon>
        <taxon>Streptophyta</taxon>
        <taxon>Embryophyta</taxon>
        <taxon>Tracheophyta</taxon>
        <taxon>Spermatophyta</taxon>
        <taxon>Magnoliopsida</taxon>
        <taxon>eudicotyledons</taxon>
        <taxon>Gunneridae</taxon>
        <taxon>Pentapetalae</taxon>
        <taxon>rosids</taxon>
        <taxon>malvids</taxon>
        <taxon>Brassicales</taxon>
        <taxon>Brassicaceae</taxon>
        <taxon>Arabideae</taxon>
        <taxon>Arabis</taxon>
    </lineage>
</organism>
<evidence type="ECO:0000256" key="1">
    <source>
        <dbReference type="ARBA" id="ARBA00022723"/>
    </source>
</evidence>
<keyword evidence="4" id="KW-1185">Reference proteome</keyword>
<dbReference type="EMBL" id="CABITT030000008">
    <property type="protein sequence ID" value="VVB13196.1"/>
    <property type="molecule type" value="Genomic_DNA"/>
</dbReference>
<comment type="caution">
    <text evidence="3">The sequence shown here is derived from an EMBL/GenBank/DDBJ whole genome shotgun (WGS) entry which is preliminary data.</text>
</comment>
<evidence type="ECO:0008006" key="5">
    <source>
        <dbReference type="Google" id="ProtNLM"/>
    </source>
</evidence>
<dbReference type="PANTHER" id="PTHR45686">
    <property type="entry name" value="ADP-RIBOSYLATION FACTOR GTPASE ACTIVATING PROTEIN 3, ISOFORM H-RELATED"/>
    <property type="match status" value="1"/>
</dbReference>
<dbReference type="Gene3D" id="1.10.220.150">
    <property type="entry name" value="Arf GTPase activating protein"/>
    <property type="match status" value="1"/>
</dbReference>
<dbReference type="GO" id="GO:0046872">
    <property type="term" value="F:metal ion binding"/>
    <property type="evidence" value="ECO:0007669"/>
    <property type="project" value="UniProtKB-KW"/>
</dbReference>
<keyword evidence="1" id="KW-0479">Metal-binding</keyword>
<dbReference type="Proteomes" id="UP000489600">
    <property type="component" value="Unassembled WGS sequence"/>
</dbReference>
<dbReference type="PANTHER" id="PTHR45686:SF4">
    <property type="entry name" value="ADP-RIBOSYLATION FACTOR GTPASE ACTIVATING PROTEIN 3, ISOFORM H"/>
    <property type="match status" value="1"/>
</dbReference>
<protein>
    <recommendedName>
        <fullName evidence="5">Arf-GAP domain-containing protein</fullName>
    </recommendedName>
</protein>
<reference evidence="3" key="1">
    <citation type="submission" date="2019-07" db="EMBL/GenBank/DDBJ databases">
        <authorList>
            <person name="Dittberner H."/>
        </authorList>
    </citation>
    <scope>NUCLEOTIDE SEQUENCE [LARGE SCALE GENOMIC DNA]</scope>
</reference>
<dbReference type="GO" id="GO:0048205">
    <property type="term" value="P:COPI coating of Golgi vesicle"/>
    <property type="evidence" value="ECO:0007669"/>
    <property type="project" value="TreeGrafter"/>
</dbReference>
<dbReference type="InterPro" id="IPR038508">
    <property type="entry name" value="ArfGAP_dom_sf"/>
</dbReference>
<keyword evidence="2" id="KW-0862">Zinc</keyword>
<gene>
    <name evidence="3" type="ORF">ANE_LOCUS23640</name>
</gene>
<evidence type="ECO:0000313" key="3">
    <source>
        <dbReference type="EMBL" id="VVB13196.1"/>
    </source>
</evidence>
<proteinExistence type="predicted"/>
<sequence>MEQRQTRSTSLDTWSPEQLKKMVFGGNNTFEAKYTSRAANLYRRILAEEVAKAMAEETTSGLPLSVPVSLSRLLVLS</sequence>
<dbReference type="AlphaFoldDB" id="A0A565CI17"/>
<dbReference type="SUPFAM" id="SSF57863">
    <property type="entry name" value="ArfGap/RecO-like zinc finger"/>
    <property type="match status" value="1"/>
</dbReference>
<evidence type="ECO:0000313" key="4">
    <source>
        <dbReference type="Proteomes" id="UP000489600"/>
    </source>
</evidence>
<name>A0A565CI17_9BRAS</name>
<dbReference type="OrthoDB" id="983479at2759"/>
<evidence type="ECO:0000256" key="2">
    <source>
        <dbReference type="ARBA" id="ARBA00022833"/>
    </source>
</evidence>